<feature type="transmembrane region" description="Helical" evidence="8">
    <location>
        <begin position="51"/>
        <end position="75"/>
    </location>
</feature>
<dbReference type="InterPro" id="IPR011527">
    <property type="entry name" value="ABC1_TM_dom"/>
</dbReference>
<keyword evidence="12" id="KW-1185">Reference proteome</keyword>
<dbReference type="SUPFAM" id="SSF90123">
    <property type="entry name" value="ABC transporter transmembrane region"/>
    <property type="match status" value="1"/>
</dbReference>
<evidence type="ECO:0000256" key="8">
    <source>
        <dbReference type="SAM" id="Phobius"/>
    </source>
</evidence>
<evidence type="ECO:0000256" key="2">
    <source>
        <dbReference type="ARBA" id="ARBA00022692"/>
    </source>
</evidence>
<dbReference type="Gene3D" id="3.40.50.300">
    <property type="entry name" value="P-loop containing nucleotide triphosphate hydrolases"/>
    <property type="match status" value="1"/>
</dbReference>
<dbReference type="PROSITE" id="PS00211">
    <property type="entry name" value="ABC_TRANSPORTER_1"/>
    <property type="match status" value="1"/>
</dbReference>
<feature type="transmembrane region" description="Helical" evidence="8">
    <location>
        <begin position="387"/>
        <end position="407"/>
    </location>
</feature>
<feature type="transmembrane region" description="Helical" evidence="8">
    <location>
        <begin position="125"/>
        <end position="143"/>
    </location>
</feature>
<organism evidence="11 12">
    <name type="scientific">Phyllosticta citricarpa</name>
    <dbReference type="NCBI Taxonomy" id="55181"/>
    <lineage>
        <taxon>Eukaryota</taxon>
        <taxon>Fungi</taxon>
        <taxon>Dikarya</taxon>
        <taxon>Ascomycota</taxon>
        <taxon>Pezizomycotina</taxon>
        <taxon>Dothideomycetes</taxon>
        <taxon>Dothideomycetes incertae sedis</taxon>
        <taxon>Botryosphaeriales</taxon>
        <taxon>Phyllostictaceae</taxon>
        <taxon>Phyllosticta</taxon>
    </lineage>
</organism>
<feature type="transmembrane region" description="Helical" evidence="8">
    <location>
        <begin position="358"/>
        <end position="381"/>
    </location>
</feature>
<evidence type="ECO:0000256" key="7">
    <source>
        <dbReference type="SAM" id="MobiDB-lite"/>
    </source>
</evidence>
<dbReference type="PROSITE" id="PS50929">
    <property type="entry name" value="ABC_TM1F"/>
    <property type="match status" value="1"/>
</dbReference>
<name>A0ABR1M2I1_9PEZI</name>
<feature type="domain" description="ABC transporter" evidence="9">
    <location>
        <begin position="565"/>
        <end position="799"/>
    </location>
</feature>
<comment type="caution">
    <text evidence="11">The sequence shown here is derived from an EMBL/GenBank/DDBJ whole genome shotgun (WGS) entry which is preliminary data.</text>
</comment>
<dbReference type="Proteomes" id="UP001365128">
    <property type="component" value="Unassembled WGS sequence"/>
</dbReference>
<dbReference type="InterPro" id="IPR036640">
    <property type="entry name" value="ABC1_TM_sf"/>
</dbReference>
<evidence type="ECO:0000256" key="1">
    <source>
        <dbReference type="ARBA" id="ARBA00004141"/>
    </source>
</evidence>
<sequence length="813" mass="90370">MSSLGLNIILWSYPVAFCSVALATNCYEVLCKPKDSVGKYDTRRAARADKTVFLLHIILIILLTINTSIAGYGTLKGDSGPLFAGEAYLGSMLSMLLIYCSTLLPDPDTPYTPSRPNLQTWLLSVVYEIAILLMCLTELSGWGQEGQSALVVTCEAFSAARVVVLGTMSALYLLSRRRIDDTTSDSERESLLSDEQNVQQYGSSPTAVGADPRSKDAQTVSAFDYLAGFRDLLPYLWPSDSQLLQVRAVFCFGLLAAQRVINILVPHQLGVVVDHLGKGKMPLKEILIYVIYRGLQGQQGVIGSLRAILWIPISQSAYRRLTIAAFEHVMKLSLDFHLSKRIGEVISALSKGSAINTFLDGLIFQLFPMVFDLFIAALYFFFELDAFYAIIVVSVMWFYLFITIYMAKYRGRARREAATRDREMEAAKTDAIMSYETVHHNSALPLELTRFQTLVKRFQTVDYSVNFSLNMLNAVQNFIFVLSVLLVCLLAAYQIYDGLHKVAMFVTVLTYLAQLQAPLNFFGSFYTQVQNNMVDAERMLALYKITPSVKDRPSAKPLNTCEGEIAFHHVKFAYDKRKPALADVSFKIAPGTTTAIVGESGSGKSTILKLLFRFYEIDSGSITVDGIDVRDVTMATLRTHFGVVPQDTILFNETILYNLLYSKPDATFEEVQEACKVASIHEKILSFPDGYNTSVGERGLRLSGGEKQRIAIARAVLKRPQIMLLDEATASLDSQTERLIQDALKTACSGRTTIAIAHRLSTITESDQIIVMHQGCIVERGTHQELLALGGRYSKMWEKQTKAASSTSDGKKE</sequence>
<dbReference type="InterPro" id="IPR003439">
    <property type="entry name" value="ABC_transporter-like_ATP-bd"/>
</dbReference>
<feature type="compositionally biased region" description="Polar residues" evidence="7">
    <location>
        <begin position="196"/>
        <end position="206"/>
    </location>
</feature>
<dbReference type="CDD" id="cd18583">
    <property type="entry name" value="ABC_6TM_HMT1"/>
    <property type="match status" value="1"/>
</dbReference>
<dbReference type="Pfam" id="PF00005">
    <property type="entry name" value="ABC_tran"/>
    <property type="match status" value="1"/>
</dbReference>
<evidence type="ECO:0000313" key="11">
    <source>
        <dbReference type="EMBL" id="KAK7540273.1"/>
    </source>
</evidence>
<feature type="transmembrane region" description="Helical" evidence="8">
    <location>
        <begin position="478"/>
        <end position="496"/>
    </location>
</feature>
<evidence type="ECO:0000256" key="5">
    <source>
        <dbReference type="ARBA" id="ARBA00022989"/>
    </source>
</evidence>
<dbReference type="PROSITE" id="PS50893">
    <property type="entry name" value="ABC_TRANSPORTER_2"/>
    <property type="match status" value="1"/>
</dbReference>
<keyword evidence="5 8" id="KW-1133">Transmembrane helix</keyword>
<comment type="subcellular location">
    <subcellularLocation>
        <location evidence="1">Membrane</location>
        <topology evidence="1">Multi-pass membrane protein</topology>
    </subcellularLocation>
</comment>
<feature type="transmembrane region" description="Helical" evidence="8">
    <location>
        <begin position="149"/>
        <end position="174"/>
    </location>
</feature>
<proteinExistence type="predicted"/>
<dbReference type="EMBL" id="JBBPDW010000026">
    <property type="protein sequence ID" value="KAK7540273.1"/>
    <property type="molecule type" value="Genomic_DNA"/>
</dbReference>
<dbReference type="Gene3D" id="1.20.1560.10">
    <property type="entry name" value="ABC transporter type 1, transmembrane domain"/>
    <property type="match status" value="1"/>
</dbReference>
<evidence type="ECO:0000259" key="9">
    <source>
        <dbReference type="PROSITE" id="PS50893"/>
    </source>
</evidence>
<dbReference type="Pfam" id="PF00664">
    <property type="entry name" value="ABC_membrane"/>
    <property type="match status" value="1"/>
</dbReference>
<protein>
    <submittedName>
        <fullName evidence="11">Heavy metal tolerance protein</fullName>
    </submittedName>
</protein>
<dbReference type="InterPro" id="IPR017871">
    <property type="entry name" value="ABC_transporter-like_CS"/>
</dbReference>
<keyword evidence="3" id="KW-0547">Nucleotide-binding</keyword>
<dbReference type="CDD" id="cd03253">
    <property type="entry name" value="ABCC_ATM1_transporter"/>
    <property type="match status" value="1"/>
</dbReference>
<keyword evidence="4" id="KW-0067">ATP-binding</keyword>
<accession>A0ABR1M2I1</accession>
<dbReference type="InterPro" id="IPR039421">
    <property type="entry name" value="Type_1_exporter"/>
</dbReference>
<dbReference type="SMART" id="SM00382">
    <property type="entry name" value="AAA"/>
    <property type="match status" value="1"/>
</dbReference>
<evidence type="ECO:0000256" key="3">
    <source>
        <dbReference type="ARBA" id="ARBA00022741"/>
    </source>
</evidence>
<dbReference type="InterPro" id="IPR003593">
    <property type="entry name" value="AAA+_ATPase"/>
</dbReference>
<evidence type="ECO:0000256" key="6">
    <source>
        <dbReference type="ARBA" id="ARBA00023136"/>
    </source>
</evidence>
<keyword evidence="6 8" id="KW-0472">Membrane</keyword>
<reference evidence="11 12" key="1">
    <citation type="submission" date="2024-04" db="EMBL/GenBank/DDBJ databases">
        <title>Phyllosticta paracitricarpa is synonymous to the EU quarantine fungus P. citricarpa based on phylogenomic analyses.</title>
        <authorList>
            <consortium name="Lawrence Berkeley National Laboratory"/>
            <person name="Van Ingen-Buijs V.A."/>
            <person name="Van Westerhoven A.C."/>
            <person name="Haridas S."/>
            <person name="Skiadas P."/>
            <person name="Martin F."/>
            <person name="Groenewald J.Z."/>
            <person name="Crous P.W."/>
            <person name="Seidl M.F."/>
        </authorList>
    </citation>
    <scope>NUCLEOTIDE SEQUENCE [LARGE SCALE GENOMIC DNA]</scope>
    <source>
        <strain evidence="11 12">CBS 122670</strain>
    </source>
</reference>
<dbReference type="PANTHER" id="PTHR24221">
    <property type="entry name" value="ATP-BINDING CASSETTE SUB-FAMILY B"/>
    <property type="match status" value="1"/>
</dbReference>
<feature type="transmembrane region" description="Helical" evidence="8">
    <location>
        <begin position="87"/>
        <end position="104"/>
    </location>
</feature>
<feature type="transmembrane region" description="Helical" evidence="8">
    <location>
        <begin position="6"/>
        <end position="30"/>
    </location>
</feature>
<dbReference type="SUPFAM" id="SSF52540">
    <property type="entry name" value="P-loop containing nucleoside triphosphate hydrolases"/>
    <property type="match status" value="1"/>
</dbReference>
<feature type="region of interest" description="Disordered" evidence="7">
    <location>
        <begin position="185"/>
        <end position="213"/>
    </location>
</feature>
<gene>
    <name evidence="11" type="ORF">IWX46DRAFT_642409</name>
</gene>
<dbReference type="PANTHER" id="PTHR24221:SF651">
    <property type="entry name" value="HEAVY METAL TOLERANCE PROTEIN"/>
    <property type="match status" value="1"/>
</dbReference>
<dbReference type="InterPro" id="IPR027417">
    <property type="entry name" value="P-loop_NTPase"/>
</dbReference>
<evidence type="ECO:0000313" key="12">
    <source>
        <dbReference type="Proteomes" id="UP001365128"/>
    </source>
</evidence>
<evidence type="ECO:0000259" key="10">
    <source>
        <dbReference type="PROSITE" id="PS50929"/>
    </source>
</evidence>
<keyword evidence="2 8" id="KW-0812">Transmembrane</keyword>
<evidence type="ECO:0000256" key="4">
    <source>
        <dbReference type="ARBA" id="ARBA00022840"/>
    </source>
</evidence>
<feature type="domain" description="ABC transmembrane type-1" evidence="10">
    <location>
        <begin position="249"/>
        <end position="531"/>
    </location>
</feature>